<dbReference type="AlphaFoldDB" id="A0A7L7RB97"/>
<feature type="transmembrane region" description="Helical" evidence="13">
    <location>
        <begin position="20"/>
        <end position="44"/>
    </location>
</feature>
<feature type="binding site" description="axial binding residue" evidence="11">
    <location>
        <position position="477"/>
    </location>
    <ligand>
        <name>heme</name>
        <dbReference type="ChEBI" id="CHEBI:30413"/>
    </ligand>
    <ligandPart>
        <name>Fe</name>
        <dbReference type="ChEBI" id="CHEBI:18248"/>
    </ligandPart>
</feature>
<dbReference type="Pfam" id="PF00067">
    <property type="entry name" value="p450"/>
    <property type="match status" value="1"/>
</dbReference>
<dbReference type="InterPro" id="IPR017972">
    <property type="entry name" value="Cyt_P450_CS"/>
</dbReference>
<dbReference type="GO" id="GO:0020037">
    <property type="term" value="F:heme binding"/>
    <property type="evidence" value="ECO:0007669"/>
    <property type="project" value="InterPro"/>
</dbReference>
<sequence length="532" mass="61090">MLITDDILHSILIHSSTFSSLFVLMHCVVLIILSLILLCFLKFIHSTIWIPLKIQRHFRRQGIGGPSYRPIVGNSAEIRRRMIAEAEAKPIDFIIHEITHRVIPHYHNWSKVYGKTFLYWFGPKPRLAIADPDMIREVLVNNTGGSFAKIEFNPLSKLLFGEGLVGLVGEKWAVHRRIINQAFNMERIKGWVPEIVSSATNMLKKWEEERGGRDAFEVEVNKELHKLSADVISRTAFGSTLEEGKRIFELQEQQMSLSLQAIRSVYIPGFKFLPTWKNRMRWRKDKETQRSIRMLIENSSKTTENSSNLLALLMSTYRNQDDKEERLTVGEIIGECKTFYFAGKETTANLLTWALLLLALHQEWQRKAREEVVCICKDEEFRIAENLSDFKILNMIINETLRLYPPVVALMRQTSKNVKLGGLDIPAGTQLYLAMTAVHHDTEIWGDDAAEFNPMRFAKPRKHLASFFPFGLGPRICVGQNLALVEVKIILALIISRYSFAVSPSYVHAPMQFMTLQPQYGTQIIFGKISTR</sequence>
<evidence type="ECO:0000256" key="9">
    <source>
        <dbReference type="ARBA" id="ARBA00023033"/>
    </source>
</evidence>
<evidence type="ECO:0000256" key="6">
    <source>
        <dbReference type="ARBA" id="ARBA00022989"/>
    </source>
</evidence>
<evidence type="ECO:0000256" key="2">
    <source>
        <dbReference type="ARBA" id="ARBA00010617"/>
    </source>
</evidence>
<dbReference type="GO" id="GO:0016020">
    <property type="term" value="C:membrane"/>
    <property type="evidence" value="ECO:0007669"/>
    <property type="project" value="UniProtKB-SubCell"/>
</dbReference>
<dbReference type="GO" id="GO:0004497">
    <property type="term" value="F:monooxygenase activity"/>
    <property type="evidence" value="ECO:0007669"/>
    <property type="project" value="UniProtKB-KW"/>
</dbReference>
<keyword evidence="4 13" id="KW-0812">Transmembrane</keyword>
<dbReference type="GO" id="GO:0005506">
    <property type="term" value="F:iron ion binding"/>
    <property type="evidence" value="ECO:0007669"/>
    <property type="project" value="InterPro"/>
</dbReference>
<dbReference type="PRINTS" id="PR00463">
    <property type="entry name" value="EP450I"/>
</dbReference>
<evidence type="ECO:0000256" key="1">
    <source>
        <dbReference type="ARBA" id="ARBA00004370"/>
    </source>
</evidence>
<dbReference type="InterPro" id="IPR036396">
    <property type="entry name" value="Cyt_P450_sf"/>
</dbReference>
<comment type="similarity">
    <text evidence="2 12">Belongs to the cytochrome P450 family.</text>
</comment>
<evidence type="ECO:0000313" key="14">
    <source>
        <dbReference type="EMBL" id="QNS30003.1"/>
    </source>
</evidence>
<dbReference type="PANTHER" id="PTHR24282">
    <property type="entry name" value="CYTOCHROME P450 FAMILY MEMBER"/>
    <property type="match status" value="1"/>
</dbReference>
<evidence type="ECO:0000256" key="11">
    <source>
        <dbReference type="PIRSR" id="PIRSR602401-1"/>
    </source>
</evidence>
<keyword evidence="7 12" id="KW-0560">Oxidoreductase</keyword>
<name>A0A7L7RB97_NOTNI</name>
<evidence type="ECO:0000256" key="4">
    <source>
        <dbReference type="ARBA" id="ARBA00022692"/>
    </source>
</evidence>
<evidence type="ECO:0000256" key="8">
    <source>
        <dbReference type="ARBA" id="ARBA00023004"/>
    </source>
</evidence>
<dbReference type="PRINTS" id="PR00385">
    <property type="entry name" value="P450"/>
</dbReference>
<keyword evidence="10 13" id="KW-0472">Membrane</keyword>
<keyword evidence="9 12" id="KW-0503">Monooxygenase</keyword>
<dbReference type="SUPFAM" id="SSF48264">
    <property type="entry name" value="Cytochrome P450"/>
    <property type="match status" value="1"/>
</dbReference>
<comment type="cofactor">
    <cofactor evidence="11">
        <name>heme</name>
        <dbReference type="ChEBI" id="CHEBI:30413"/>
    </cofactor>
</comment>
<dbReference type="InterPro" id="IPR002401">
    <property type="entry name" value="Cyt_P450_E_grp-I"/>
</dbReference>
<protein>
    <submittedName>
        <fullName evidence="14">Cytochrome P450</fullName>
    </submittedName>
</protein>
<reference evidence="14" key="1">
    <citation type="journal article" date="2020" name="Genome">
        <title>Transcriptome-wide identification and characterization of cytochrome P450s from Nothapodytes nimmoniana and their phylogenomic analysis revealed candidate cytochrome P450s involved in camptothecin biosynthetic pathway.</title>
        <authorList>
            <person name="Godbole R.C."/>
            <person name="Pable A.A."/>
            <person name="Barvkar V.T."/>
        </authorList>
    </citation>
    <scope>NUCLEOTIDE SEQUENCE</scope>
</reference>
<dbReference type="GO" id="GO:0016705">
    <property type="term" value="F:oxidoreductase activity, acting on paired donors, with incorporation or reduction of molecular oxygen"/>
    <property type="evidence" value="ECO:0007669"/>
    <property type="project" value="InterPro"/>
</dbReference>
<accession>A0A7L7RB97</accession>
<evidence type="ECO:0000256" key="10">
    <source>
        <dbReference type="ARBA" id="ARBA00023136"/>
    </source>
</evidence>
<proteinExistence type="evidence at transcript level"/>
<evidence type="ECO:0000256" key="7">
    <source>
        <dbReference type="ARBA" id="ARBA00023002"/>
    </source>
</evidence>
<dbReference type="Gene3D" id="1.10.630.10">
    <property type="entry name" value="Cytochrome P450"/>
    <property type="match status" value="1"/>
</dbReference>
<evidence type="ECO:0000256" key="13">
    <source>
        <dbReference type="SAM" id="Phobius"/>
    </source>
</evidence>
<keyword evidence="5 11" id="KW-0479">Metal-binding</keyword>
<gene>
    <name evidence="14" type="primary">CYP721A169</name>
</gene>
<keyword evidence="8 11" id="KW-0408">Iron</keyword>
<keyword evidence="3 11" id="KW-0349">Heme</keyword>
<dbReference type="InterPro" id="IPR001128">
    <property type="entry name" value="Cyt_P450"/>
</dbReference>
<dbReference type="PROSITE" id="PS00086">
    <property type="entry name" value="CYTOCHROME_P450"/>
    <property type="match status" value="1"/>
</dbReference>
<comment type="subcellular location">
    <subcellularLocation>
        <location evidence="1">Membrane</location>
    </subcellularLocation>
</comment>
<evidence type="ECO:0000256" key="12">
    <source>
        <dbReference type="RuleBase" id="RU000461"/>
    </source>
</evidence>
<dbReference type="PANTHER" id="PTHR24282:SF211">
    <property type="entry name" value="CYTOCHROME P450-RELATED"/>
    <property type="match status" value="1"/>
</dbReference>
<evidence type="ECO:0000256" key="5">
    <source>
        <dbReference type="ARBA" id="ARBA00022723"/>
    </source>
</evidence>
<dbReference type="InterPro" id="IPR050665">
    <property type="entry name" value="Cytochrome_P450_Monooxygen"/>
</dbReference>
<keyword evidence="6 13" id="KW-1133">Transmembrane helix</keyword>
<organism evidence="14">
    <name type="scientific">Nothapodytes nimmoniana</name>
    <name type="common">Nothapodytes foetida</name>
    <dbReference type="NCBI Taxonomy" id="159386"/>
    <lineage>
        <taxon>Eukaryota</taxon>
        <taxon>Viridiplantae</taxon>
        <taxon>Streptophyta</taxon>
        <taxon>Embryophyta</taxon>
        <taxon>Tracheophyta</taxon>
        <taxon>Spermatophyta</taxon>
        <taxon>Magnoliopsida</taxon>
        <taxon>eudicotyledons</taxon>
        <taxon>Gunneridae</taxon>
        <taxon>Pentapetalae</taxon>
        <taxon>asterids</taxon>
        <taxon>lamiids</taxon>
        <taxon>Icacinales</taxon>
        <taxon>Icacinaceae</taxon>
        <taxon>Nothapodytes</taxon>
    </lineage>
</organism>
<evidence type="ECO:0000256" key="3">
    <source>
        <dbReference type="ARBA" id="ARBA00022617"/>
    </source>
</evidence>
<dbReference type="EMBL" id="MN168849">
    <property type="protein sequence ID" value="QNS30003.1"/>
    <property type="molecule type" value="mRNA"/>
</dbReference>